<proteinExistence type="predicted"/>
<evidence type="ECO:0000313" key="3">
    <source>
        <dbReference type="Proteomes" id="UP001519310"/>
    </source>
</evidence>
<dbReference type="Proteomes" id="UP001519310">
    <property type="component" value="Unassembled WGS sequence"/>
</dbReference>
<keyword evidence="3" id="KW-1185">Reference proteome</keyword>
<feature type="region of interest" description="Disordered" evidence="1">
    <location>
        <begin position="1"/>
        <end position="32"/>
    </location>
</feature>
<organism evidence="2 3">
    <name type="scientific">Streptomyces avidinii</name>
    <dbReference type="NCBI Taxonomy" id="1895"/>
    <lineage>
        <taxon>Bacteria</taxon>
        <taxon>Bacillati</taxon>
        <taxon>Actinomycetota</taxon>
        <taxon>Actinomycetes</taxon>
        <taxon>Kitasatosporales</taxon>
        <taxon>Streptomycetaceae</taxon>
        <taxon>Streptomyces</taxon>
    </lineage>
</organism>
<evidence type="ECO:0000313" key="2">
    <source>
        <dbReference type="EMBL" id="MBP2037274.1"/>
    </source>
</evidence>
<accession>A0ABS4L591</accession>
<protein>
    <submittedName>
        <fullName evidence="2">Uncharacterized protein</fullName>
    </submittedName>
</protein>
<sequence>MLRSQGHCAGHVIVHAPLRNPAPDGQGQGQGR</sequence>
<comment type="caution">
    <text evidence="2">The sequence shown here is derived from an EMBL/GenBank/DDBJ whole genome shotgun (WGS) entry which is preliminary data.</text>
</comment>
<name>A0ABS4L591_STRAV</name>
<reference evidence="2 3" key="1">
    <citation type="submission" date="2021-03" db="EMBL/GenBank/DDBJ databases">
        <title>Genomic Encyclopedia of Type Strains, Phase IV (KMG-IV): sequencing the most valuable type-strain genomes for metagenomic binning, comparative biology and taxonomic classification.</title>
        <authorList>
            <person name="Goeker M."/>
        </authorList>
    </citation>
    <scope>NUCLEOTIDE SEQUENCE [LARGE SCALE GENOMIC DNA]</scope>
    <source>
        <strain evidence="2 3">DSM 40526</strain>
    </source>
</reference>
<gene>
    <name evidence="2" type="ORF">J2Z77_003074</name>
</gene>
<dbReference type="EMBL" id="JAGGLQ010000004">
    <property type="protein sequence ID" value="MBP2037274.1"/>
    <property type="molecule type" value="Genomic_DNA"/>
</dbReference>
<evidence type="ECO:0000256" key="1">
    <source>
        <dbReference type="SAM" id="MobiDB-lite"/>
    </source>
</evidence>